<dbReference type="PANTHER" id="PTHR42877:SF6">
    <property type="entry name" value="MONOOXYGENASE, PUTATIVE (AFU_ORTHOLOGUE AFUA_3G15050)-RELATED"/>
    <property type="match status" value="1"/>
</dbReference>
<dbReference type="PANTHER" id="PTHR42877">
    <property type="entry name" value="L-ORNITHINE N(5)-MONOOXYGENASE-RELATED"/>
    <property type="match status" value="1"/>
</dbReference>
<name>A0AA39L941_SARSR</name>
<proteinExistence type="inferred from homology"/>
<evidence type="ECO:0000256" key="2">
    <source>
        <dbReference type="ARBA" id="ARBA00022630"/>
    </source>
</evidence>
<dbReference type="InterPro" id="IPR020946">
    <property type="entry name" value="Flavin_mOase-like"/>
</dbReference>
<dbReference type="Pfam" id="PF00743">
    <property type="entry name" value="FMO-like"/>
    <property type="match status" value="1"/>
</dbReference>
<organism evidence="5 6">
    <name type="scientific">Sarocladium strictum</name>
    <name type="common">Black bundle disease fungus</name>
    <name type="synonym">Acremonium strictum</name>
    <dbReference type="NCBI Taxonomy" id="5046"/>
    <lineage>
        <taxon>Eukaryota</taxon>
        <taxon>Fungi</taxon>
        <taxon>Dikarya</taxon>
        <taxon>Ascomycota</taxon>
        <taxon>Pezizomycotina</taxon>
        <taxon>Sordariomycetes</taxon>
        <taxon>Hypocreomycetidae</taxon>
        <taxon>Hypocreales</taxon>
        <taxon>Sarocladiaceae</taxon>
        <taxon>Sarocladium</taxon>
    </lineage>
</organism>
<dbReference type="EMBL" id="JAPDFR010000003">
    <property type="protein sequence ID" value="KAK0388414.1"/>
    <property type="molecule type" value="Genomic_DNA"/>
</dbReference>
<dbReference type="Gene3D" id="3.50.50.60">
    <property type="entry name" value="FAD/NAD(P)-binding domain"/>
    <property type="match status" value="3"/>
</dbReference>
<dbReference type="InterPro" id="IPR036188">
    <property type="entry name" value="FAD/NAD-bd_sf"/>
</dbReference>
<dbReference type="GO" id="GO:0050661">
    <property type="term" value="F:NADP binding"/>
    <property type="evidence" value="ECO:0007669"/>
    <property type="project" value="InterPro"/>
</dbReference>
<keyword evidence="3" id="KW-0274">FAD</keyword>
<dbReference type="SUPFAM" id="SSF51905">
    <property type="entry name" value="FAD/NAD(P)-binding domain"/>
    <property type="match status" value="3"/>
</dbReference>
<evidence type="ECO:0000256" key="4">
    <source>
        <dbReference type="ARBA" id="ARBA00023002"/>
    </source>
</evidence>
<keyword evidence="4" id="KW-0560">Oxidoreductase</keyword>
<reference evidence="5" key="1">
    <citation type="submission" date="2022-10" db="EMBL/GenBank/DDBJ databases">
        <title>Determination and structural analysis of whole genome sequence of Sarocladium strictum F4-1.</title>
        <authorList>
            <person name="Hu L."/>
            <person name="Jiang Y."/>
        </authorList>
    </citation>
    <scope>NUCLEOTIDE SEQUENCE</scope>
    <source>
        <strain evidence="5">F4-1</strain>
    </source>
</reference>
<gene>
    <name evidence="5" type="ORF">NLU13_4658</name>
</gene>
<keyword evidence="2" id="KW-0285">Flavoprotein</keyword>
<dbReference type="InterPro" id="IPR051209">
    <property type="entry name" value="FAD-bind_Monooxygenase_sf"/>
</dbReference>
<keyword evidence="6" id="KW-1185">Reference proteome</keyword>
<evidence type="ECO:0000256" key="3">
    <source>
        <dbReference type="ARBA" id="ARBA00022827"/>
    </source>
</evidence>
<dbReference type="GO" id="GO:0004499">
    <property type="term" value="F:N,N-dimethylaniline monooxygenase activity"/>
    <property type="evidence" value="ECO:0007669"/>
    <property type="project" value="InterPro"/>
</dbReference>
<dbReference type="GO" id="GO:0050660">
    <property type="term" value="F:flavin adenine dinucleotide binding"/>
    <property type="evidence" value="ECO:0007669"/>
    <property type="project" value="InterPro"/>
</dbReference>
<comment type="caution">
    <text evidence="5">The sequence shown here is derived from an EMBL/GenBank/DDBJ whole genome shotgun (WGS) entry which is preliminary data.</text>
</comment>
<evidence type="ECO:0000313" key="6">
    <source>
        <dbReference type="Proteomes" id="UP001175261"/>
    </source>
</evidence>
<sequence length="609" mass="68184">MAPGIVNDEPALAPNVVVPEKEALPRPTHSKNLSKPNGSVYEGNVLEIVDRYIDEPRPLKVAVIGGGLSGILTGVLLPPKVPGLELTIYEKNKDFGGTWLENIYPGVRCDLPSHVYQSTVEPNTQWSDVFSQGAEIRDYWQSVAKKHGLYDKARFNHRVEDTEWQPGSGTWRVTSRHLTTDELVTQDVDFIITAIGRFNHWKLPDYPGIDEYKGVLRHASNWDPSFDPKGKRVAVIGNGASGIQLVTSLQKVVDRLDNYARNKTWIAGSWAGDVRQAGPQPIPDDLKETFKKDPQAYLTYRKAMEDKYWRTFPSFLRGSELNENLAATSTKIMKERLARHPKLAEELIPDFPPNCRRLTPGPGYLEAITESNVDYVRTPIKRFTETGIETVDGTHREVDAIFCATGHNVDMVPPFAIRANGKNIQDLWAADGEFGSPYTYLGLSTPGFPNLLFIGGPHAIGGSGTVPQGTEVQVTYLAKLLRKVSQEGIKSITPKKDATDDFIEYADAFFARTVLSDNCSSWYNGGRPGSRIHGLWPGSAAHVTRVRRDPRWEDYDYEYLDNGTNRFLWFFGNGLTASELDPEADITSYLRVPAEIDLRKAYEGWWDLP</sequence>
<protein>
    <submittedName>
        <fullName evidence="5">Uncharacterized protein</fullName>
    </submittedName>
</protein>
<dbReference type="AlphaFoldDB" id="A0AA39L941"/>
<dbReference type="Proteomes" id="UP001175261">
    <property type="component" value="Unassembled WGS sequence"/>
</dbReference>
<evidence type="ECO:0000313" key="5">
    <source>
        <dbReference type="EMBL" id="KAK0388414.1"/>
    </source>
</evidence>
<accession>A0AA39L941</accession>
<evidence type="ECO:0000256" key="1">
    <source>
        <dbReference type="ARBA" id="ARBA00010139"/>
    </source>
</evidence>
<comment type="similarity">
    <text evidence="1">Belongs to the FAD-binding monooxygenase family.</text>
</comment>